<sequence>MRCPSELLQHGEFSDCMDVCIGSGAPQLNVVNPAFDYVPPELVSLFITDMYDHSKSLVILYAAEEDIIHHSCTGSLLIITLLTIWICKREPLLERAWLRS</sequence>
<accession>A0A835JM45</accession>
<name>A0A835JM45_9ROSI</name>
<dbReference type="InterPro" id="IPR000649">
    <property type="entry name" value="IF-2B-related"/>
</dbReference>
<evidence type="ECO:0000256" key="1">
    <source>
        <dbReference type="ARBA" id="ARBA00007251"/>
    </source>
</evidence>
<proteinExistence type="inferred from homology"/>
<evidence type="ECO:0000256" key="3">
    <source>
        <dbReference type="ARBA" id="ARBA00044228"/>
    </source>
</evidence>
<dbReference type="PANTHER" id="PTHR45859:SF5">
    <property type="entry name" value="INITIATION FACTOR EIF-2B BETA SUBUNIT, PUTATIVE-RELATED"/>
    <property type="match status" value="1"/>
</dbReference>
<dbReference type="Gene3D" id="3.40.50.10470">
    <property type="entry name" value="Translation initiation factor eif-2b, domain 2"/>
    <property type="match status" value="1"/>
</dbReference>
<dbReference type="OrthoDB" id="269919at2759"/>
<evidence type="ECO:0000313" key="5">
    <source>
        <dbReference type="EMBL" id="KAF9673590.1"/>
    </source>
</evidence>
<dbReference type="GO" id="GO:0005851">
    <property type="term" value="C:eukaryotic translation initiation factor 2B complex"/>
    <property type="evidence" value="ECO:0007669"/>
    <property type="project" value="TreeGrafter"/>
</dbReference>
<dbReference type="Proteomes" id="UP000657918">
    <property type="component" value="Unassembled WGS sequence"/>
</dbReference>
<dbReference type="InterPro" id="IPR037171">
    <property type="entry name" value="NagB/RpiA_transferase-like"/>
</dbReference>
<organism evidence="5 6">
    <name type="scientific">Salix dunnii</name>
    <dbReference type="NCBI Taxonomy" id="1413687"/>
    <lineage>
        <taxon>Eukaryota</taxon>
        <taxon>Viridiplantae</taxon>
        <taxon>Streptophyta</taxon>
        <taxon>Embryophyta</taxon>
        <taxon>Tracheophyta</taxon>
        <taxon>Spermatophyta</taxon>
        <taxon>Magnoliopsida</taxon>
        <taxon>eudicotyledons</taxon>
        <taxon>Gunneridae</taxon>
        <taxon>Pentapetalae</taxon>
        <taxon>rosids</taxon>
        <taxon>fabids</taxon>
        <taxon>Malpighiales</taxon>
        <taxon>Salicaceae</taxon>
        <taxon>Saliceae</taxon>
        <taxon>Salix</taxon>
    </lineage>
</organism>
<dbReference type="GO" id="GO:0003743">
    <property type="term" value="F:translation initiation factor activity"/>
    <property type="evidence" value="ECO:0007669"/>
    <property type="project" value="TreeGrafter"/>
</dbReference>
<dbReference type="Pfam" id="PF01008">
    <property type="entry name" value="IF-2B"/>
    <property type="match status" value="1"/>
</dbReference>
<dbReference type="AlphaFoldDB" id="A0A835JM45"/>
<dbReference type="InterPro" id="IPR042529">
    <property type="entry name" value="IF_2B-like_C"/>
</dbReference>
<reference evidence="5 6" key="1">
    <citation type="submission" date="2020-10" db="EMBL/GenBank/DDBJ databases">
        <title>Plant Genome Project.</title>
        <authorList>
            <person name="Zhang R.-G."/>
        </authorList>
    </citation>
    <scope>NUCLEOTIDE SEQUENCE [LARGE SCALE GENOMIC DNA]</scope>
    <source>
        <strain evidence="5">FAFU-HL-1</strain>
        <tissue evidence="5">Leaf</tissue>
    </source>
</reference>
<evidence type="ECO:0000256" key="2">
    <source>
        <dbReference type="ARBA" id="ARBA00044122"/>
    </source>
</evidence>
<dbReference type="GO" id="GO:0005085">
    <property type="term" value="F:guanyl-nucleotide exchange factor activity"/>
    <property type="evidence" value="ECO:0007669"/>
    <property type="project" value="TreeGrafter"/>
</dbReference>
<gene>
    <name evidence="5" type="ORF">SADUNF_Sadunf10G0040000</name>
</gene>
<comment type="similarity">
    <text evidence="1 4">Belongs to the eIF-2B alpha/beta/delta subunits family.</text>
</comment>
<dbReference type="PANTHER" id="PTHR45859">
    <property type="entry name" value="TRANSLATION INITIATION FACTOR EIF-2B SUBUNIT BETA"/>
    <property type="match status" value="1"/>
</dbReference>
<dbReference type="EMBL" id="JADGMS010000010">
    <property type="protein sequence ID" value="KAF9673590.1"/>
    <property type="molecule type" value="Genomic_DNA"/>
</dbReference>
<evidence type="ECO:0000313" key="6">
    <source>
        <dbReference type="Proteomes" id="UP000657918"/>
    </source>
</evidence>
<comment type="caution">
    <text evidence="5">The sequence shown here is derived from an EMBL/GenBank/DDBJ whole genome shotgun (WGS) entry which is preliminary data.</text>
</comment>
<keyword evidence="6" id="KW-1185">Reference proteome</keyword>
<dbReference type="SUPFAM" id="SSF100950">
    <property type="entry name" value="NagB/RpiA/CoA transferase-like"/>
    <property type="match status" value="1"/>
</dbReference>
<dbReference type="InterPro" id="IPR051855">
    <property type="entry name" value="eIF2B_beta_subunit"/>
</dbReference>
<evidence type="ECO:0000256" key="4">
    <source>
        <dbReference type="RuleBase" id="RU003814"/>
    </source>
</evidence>
<protein>
    <recommendedName>
        <fullName evidence="2">Translation initiation factor eIF2B subunit beta</fullName>
    </recommendedName>
    <alternativeName>
        <fullName evidence="3">eIF2B GDP-GTP exchange factor subunit beta</fullName>
    </alternativeName>
</protein>